<evidence type="ECO:0000313" key="1">
    <source>
        <dbReference type="EMBL" id="OKH49916.1"/>
    </source>
</evidence>
<dbReference type="AlphaFoldDB" id="A0A1U7J8T4"/>
<dbReference type="OrthoDB" id="9800801at2"/>
<evidence type="ECO:0000313" key="2">
    <source>
        <dbReference type="Proteomes" id="UP000185557"/>
    </source>
</evidence>
<name>A0A1U7J8T4_9CYAN</name>
<organism evidence="1 2">
    <name type="scientific">Phormidium tenue NIES-30</name>
    <dbReference type="NCBI Taxonomy" id="549789"/>
    <lineage>
        <taxon>Bacteria</taxon>
        <taxon>Bacillati</taxon>
        <taxon>Cyanobacteriota</taxon>
        <taxon>Cyanophyceae</taxon>
        <taxon>Oscillatoriophycideae</taxon>
        <taxon>Oscillatoriales</taxon>
        <taxon>Oscillatoriaceae</taxon>
        <taxon>Phormidium</taxon>
    </lineage>
</organism>
<sequence length="293" mass="33629">MAPGLFKNFDFNLLDSPDFKEDSVREELITPLLHALGYQVRGEFQILRSKSLTHPFVMIGSKRHKINIVPDCLLRVKNNFAWVLDAKHPNQKVVNDTNVEQVYSYAIHPEVRVNLYALCNGSELAVFHIGHVEPILQIDLRDIESKWPEVENLLSPYTVLSYRPKPKNLYPDYGLHLYKLGYTDQEVDHFFYNLPIDHVDRVTDETLSILMNLAPDGVEFALSFDFGFERLAELVQLAPEGQRLNILNGLRRQPYKVDIVPPFLVNIEARLGSATKTEVEDIMPMIVTKFLPA</sequence>
<dbReference type="RefSeq" id="WP_073607156.1">
    <property type="nucleotide sequence ID" value="NZ_MRCG01000002.1"/>
</dbReference>
<gene>
    <name evidence="1" type="ORF">NIES30_04180</name>
</gene>
<dbReference type="STRING" id="549789.NIES30_04180"/>
<comment type="caution">
    <text evidence="1">The sequence shown here is derived from an EMBL/GenBank/DDBJ whole genome shotgun (WGS) entry which is preliminary data.</text>
</comment>
<reference evidence="1 2" key="1">
    <citation type="submission" date="2016-11" db="EMBL/GenBank/DDBJ databases">
        <title>Draft Genome Sequences of Nine Cyanobacterial Strains from Diverse Habitats.</title>
        <authorList>
            <person name="Zhu T."/>
            <person name="Hou S."/>
            <person name="Lu X."/>
            <person name="Hess W.R."/>
        </authorList>
    </citation>
    <scope>NUCLEOTIDE SEQUENCE [LARGE SCALE GENOMIC DNA]</scope>
    <source>
        <strain evidence="1 2">NIES-30</strain>
    </source>
</reference>
<keyword evidence="2" id="KW-1185">Reference proteome</keyword>
<proteinExistence type="predicted"/>
<dbReference type="EMBL" id="MRCG01000002">
    <property type="protein sequence ID" value="OKH49916.1"/>
    <property type="molecule type" value="Genomic_DNA"/>
</dbReference>
<accession>A0A1U7J8T4</accession>
<dbReference type="Proteomes" id="UP000185557">
    <property type="component" value="Unassembled WGS sequence"/>
</dbReference>
<protein>
    <submittedName>
        <fullName evidence="1">Uncharacterized protein</fullName>
    </submittedName>
</protein>